<keyword evidence="3" id="KW-1185">Reference proteome</keyword>
<dbReference type="RefSeq" id="WP_173124180.1">
    <property type="nucleotide sequence ID" value="NZ_JABRWJ010000004.1"/>
</dbReference>
<feature type="compositionally biased region" description="Pro residues" evidence="1">
    <location>
        <begin position="109"/>
        <end position="118"/>
    </location>
</feature>
<comment type="caution">
    <text evidence="2">The sequence shown here is derived from an EMBL/GenBank/DDBJ whole genome shotgun (WGS) entry which is preliminary data.</text>
</comment>
<feature type="region of interest" description="Disordered" evidence="1">
    <location>
        <begin position="1"/>
        <end position="32"/>
    </location>
</feature>
<reference evidence="2 3" key="1">
    <citation type="submission" date="2020-05" db="EMBL/GenBank/DDBJ databases">
        <title>Aquincola sp. isolate from soil.</title>
        <authorList>
            <person name="Han J."/>
            <person name="Kim D.-U."/>
        </authorList>
    </citation>
    <scope>NUCLEOTIDE SEQUENCE [LARGE SCALE GENOMIC DNA]</scope>
    <source>
        <strain evidence="2 3">S2</strain>
    </source>
</reference>
<organism evidence="2 3">
    <name type="scientific">Pseudaquabacterium terrae</name>
    <dbReference type="NCBI Taxonomy" id="2732868"/>
    <lineage>
        <taxon>Bacteria</taxon>
        <taxon>Pseudomonadati</taxon>
        <taxon>Pseudomonadota</taxon>
        <taxon>Betaproteobacteria</taxon>
        <taxon>Burkholderiales</taxon>
        <taxon>Sphaerotilaceae</taxon>
        <taxon>Pseudaquabacterium</taxon>
    </lineage>
</organism>
<feature type="region of interest" description="Disordered" evidence="1">
    <location>
        <begin position="51"/>
        <end position="137"/>
    </location>
</feature>
<gene>
    <name evidence="2" type="ORF">HLB44_15955</name>
</gene>
<evidence type="ECO:0000313" key="3">
    <source>
        <dbReference type="Proteomes" id="UP000737171"/>
    </source>
</evidence>
<evidence type="ECO:0008006" key="4">
    <source>
        <dbReference type="Google" id="ProtNLM"/>
    </source>
</evidence>
<sequence length="227" mass="24474">MTDDVRRPRRIIEGPPLPATAASRVAAPQSLQADRFQRVLAGVVARTVAESRPLTSLPQPSPAPAAPAPAPAAPPLAAAPAAPAASAPVEAVAEPDEAHEGTGASEQPLPLPIPPYPLPRQDARDGESKGGDFGPPEDWDLDLAKRIAALCRKADPSFTDWQVTIPLDPAVLPETELFLKLSPHRLLLRFHTQSAYSLQLVSRHRERLFPMLEKAMPYAREIDIDLM</sequence>
<dbReference type="EMBL" id="JABRWJ010000004">
    <property type="protein sequence ID" value="NRF68489.1"/>
    <property type="molecule type" value="Genomic_DNA"/>
</dbReference>
<feature type="compositionally biased region" description="Basic and acidic residues" evidence="1">
    <location>
        <begin position="121"/>
        <end position="130"/>
    </location>
</feature>
<proteinExistence type="predicted"/>
<dbReference type="InterPro" id="IPR013390">
    <property type="entry name" value="T3SS_HpaP"/>
</dbReference>
<dbReference type="Proteomes" id="UP000737171">
    <property type="component" value="Unassembled WGS sequence"/>
</dbReference>
<evidence type="ECO:0000313" key="2">
    <source>
        <dbReference type="EMBL" id="NRF68489.1"/>
    </source>
</evidence>
<feature type="compositionally biased region" description="Basic and acidic residues" evidence="1">
    <location>
        <begin position="1"/>
        <end position="12"/>
    </location>
</feature>
<evidence type="ECO:0000256" key="1">
    <source>
        <dbReference type="SAM" id="MobiDB-lite"/>
    </source>
</evidence>
<feature type="compositionally biased region" description="Low complexity" evidence="1">
    <location>
        <begin position="75"/>
        <end position="92"/>
    </location>
</feature>
<feature type="compositionally biased region" description="Pro residues" evidence="1">
    <location>
        <begin position="59"/>
        <end position="74"/>
    </location>
</feature>
<protein>
    <recommendedName>
        <fullName evidence="4">Flagellar hook-length control protein FliK</fullName>
    </recommendedName>
</protein>
<name>A0ABX2EIP6_9BURK</name>
<dbReference type="Pfam" id="PF09483">
    <property type="entry name" value="HpaP"/>
    <property type="match status" value="1"/>
</dbReference>
<accession>A0ABX2EIP6</accession>